<dbReference type="PATRIC" id="fig|1197719.3.peg.3180"/>
<dbReference type="AlphaFoldDB" id="S5N081"/>
<protein>
    <submittedName>
        <fullName evidence="1">Uncharacterized protein</fullName>
    </submittedName>
</protein>
<sequence>MTDENERKPDAQEAWVNILYDQWYTIFDSVGFVDNIMV</sequence>
<dbReference type="KEGG" id="sbz:A464_3189"/>
<dbReference type="HOGENOM" id="CLU_3332654_0_0_6"/>
<gene>
    <name evidence="1" type="ORF">A464_3189</name>
</gene>
<dbReference type="Proteomes" id="UP000015042">
    <property type="component" value="Chromosome"/>
</dbReference>
<reference evidence="1 2" key="1">
    <citation type="submission" date="2013-07" db="EMBL/GenBank/DDBJ databases">
        <title>Genome sequence of Salmonella bongori N268-08 - a rare clinical isolate.</title>
        <authorList>
            <person name="Marti R."/>
            <person name="Hagens S."/>
            <person name="Loessner M.J."/>
            <person name="Klumpp J."/>
        </authorList>
    </citation>
    <scope>NUCLEOTIDE SEQUENCE [LARGE SCALE GENOMIC DNA]</scope>
    <source>
        <strain evidence="1 2">N268-08</strain>
    </source>
</reference>
<name>S5N081_SALBN</name>
<evidence type="ECO:0000313" key="1">
    <source>
        <dbReference type="EMBL" id="AGR60373.1"/>
    </source>
</evidence>
<organism evidence="1 2">
    <name type="scientific">Salmonella bongori N268-08</name>
    <dbReference type="NCBI Taxonomy" id="1197719"/>
    <lineage>
        <taxon>Bacteria</taxon>
        <taxon>Pseudomonadati</taxon>
        <taxon>Pseudomonadota</taxon>
        <taxon>Gammaproteobacteria</taxon>
        <taxon>Enterobacterales</taxon>
        <taxon>Enterobacteriaceae</taxon>
        <taxon>Salmonella</taxon>
    </lineage>
</organism>
<evidence type="ECO:0000313" key="2">
    <source>
        <dbReference type="Proteomes" id="UP000015042"/>
    </source>
</evidence>
<accession>S5N081</accession>
<dbReference type="EMBL" id="CP006608">
    <property type="protein sequence ID" value="AGR60373.1"/>
    <property type="molecule type" value="Genomic_DNA"/>
</dbReference>
<proteinExistence type="predicted"/>